<evidence type="ECO:0000313" key="2">
    <source>
        <dbReference type="EMBL" id="ECH9795022.1"/>
    </source>
</evidence>
<dbReference type="EMBL" id="DAAMJU010000029">
    <property type="protein sequence ID" value="HAC6957767.1"/>
    <property type="molecule type" value="Genomic_DNA"/>
</dbReference>
<sequence>MKETKTRYNSLLVSYQRWLNGFTKLAIINGMCHPNIQASHHLMVGSLYFPGVGQMTAVVPQCLYRLIYGSQHPEPVSVLTDMQISLETRQKTLLHHPMLEGILLSECIRLKQRPLANRLISLLHQFSSPEHRHKLVWLCWYDLMMGATLEDWLDNLKHKAPEDLGLWLIGRQEENLSLTQMMDEYLLFTGH</sequence>
<name>A0A3U8C083_SALET</name>
<protein>
    <recommendedName>
        <fullName evidence="4">Malate transporter</fullName>
    </recommendedName>
</protein>
<gene>
    <name evidence="1" type="ORF">ACH21_08945</name>
    <name evidence="3" type="ORF">G0D52_15720</name>
    <name evidence="2" type="ORF">XT48_19130</name>
</gene>
<accession>A0A3U8C083</accession>
<dbReference type="EMBL" id="AAIBEK010000007">
    <property type="protein sequence ID" value="ECC3454084.1"/>
    <property type="molecule type" value="Genomic_DNA"/>
</dbReference>
<reference evidence="3" key="3">
    <citation type="submission" date="2018-07" db="EMBL/GenBank/DDBJ databases">
        <authorList>
            <consortium name="NCBI Pathogen Detection Project"/>
        </authorList>
    </citation>
    <scope>NUCLEOTIDE SEQUENCE</scope>
    <source>
        <strain evidence="3">13-2002</strain>
    </source>
</reference>
<proteinExistence type="predicted"/>
<evidence type="ECO:0000313" key="1">
    <source>
        <dbReference type="EMBL" id="ECC3454084.1"/>
    </source>
</evidence>
<evidence type="ECO:0000313" key="3">
    <source>
        <dbReference type="EMBL" id="HAC6957767.1"/>
    </source>
</evidence>
<dbReference type="RefSeq" id="WP_023233127.1">
    <property type="nucleotide sequence ID" value="NZ_CP160157.1"/>
</dbReference>
<dbReference type="EMBL" id="AAITSG010000011">
    <property type="protein sequence ID" value="ECH9795022.1"/>
    <property type="molecule type" value="Genomic_DNA"/>
</dbReference>
<evidence type="ECO:0008006" key="4">
    <source>
        <dbReference type="Google" id="ProtNLM"/>
    </source>
</evidence>
<reference evidence="1" key="2">
    <citation type="submission" date="2018-07" db="EMBL/GenBank/DDBJ databases">
        <authorList>
            <consortium name="GenomeTrakr network: Whole genome sequencing for foodborne pathogen traceback"/>
        </authorList>
    </citation>
    <scope>NUCLEOTIDE SEQUENCE</scope>
    <source>
        <strain evidence="2">NY-N13148</strain>
        <strain evidence="1">WAPHL_SAL-A00798</strain>
    </source>
</reference>
<comment type="caution">
    <text evidence="3">The sequence shown here is derived from an EMBL/GenBank/DDBJ whole genome shotgun (WGS) entry which is preliminary data.</text>
</comment>
<organism evidence="3">
    <name type="scientific">Salmonella enterica I</name>
    <dbReference type="NCBI Taxonomy" id="59201"/>
    <lineage>
        <taxon>Bacteria</taxon>
        <taxon>Pseudomonadati</taxon>
        <taxon>Pseudomonadota</taxon>
        <taxon>Gammaproteobacteria</taxon>
        <taxon>Enterobacterales</taxon>
        <taxon>Enterobacteriaceae</taxon>
        <taxon>Salmonella</taxon>
    </lineage>
</organism>
<reference evidence="3" key="1">
    <citation type="journal article" date="2018" name="Genome Biol.">
        <title>SKESA: strategic k-mer extension for scrupulous assemblies.</title>
        <authorList>
            <person name="Souvorov A."/>
            <person name="Agarwala R."/>
            <person name="Lipman D.J."/>
        </authorList>
    </citation>
    <scope>NUCLEOTIDE SEQUENCE</scope>
    <source>
        <strain evidence="3">13-2002</strain>
    </source>
</reference>
<dbReference type="AlphaFoldDB" id="A0A3U8C083"/>